<proteinExistence type="predicted"/>
<reference evidence="1 2" key="1">
    <citation type="submission" date="2019-03" db="EMBL/GenBank/DDBJ databases">
        <title>Genomic Encyclopedia of Type Strains, Phase IV (KMG-IV): sequencing the most valuable type-strain genomes for metagenomic binning, comparative biology and taxonomic classification.</title>
        <authorList>
            <person name="Goeker M."/>
        </authorList>
    </citation>
    <scope>NUCLEOTIDE SEQUENCE [LARGE SCALE GENOMIC DNA]</scope>
    <source>
        <strain evidence="1 2">DSM 29481</strain>
    </source>
</reference>
<accession>A0A4R3TNL4</accession>
<dbReference type="EMBL" id="SMBP01000001">
    <property type="protein sequence ID" value="TCU63374.1"/>
    <property type="molecule type" value="Genomic_DNA"/>
</dbReference>
<dbReference type="Proteomes" id="UP000295773">
    <property type="component" value="Unassembled WGS sequence"/>
</dbReference>
<gene>
    <name evidence="1" type="ORF">EDD61_10125</name>
</gene>
<sequence>MKKDLFYKITDSHEILFTKSENHHSLPAKAKVEVIISPVLKSGGVEVANAIANAASSSLGNGNEKVNVAVQVCFEDETRELLLMNETPLIRNNLDYHEAVRHARNLQEALKKDLVC</sequence>
<name>A0A4R3TNL4_9FIRM</name>
<dbReference type="AlphaFoldDB" id="A0A4R3TNL4"/>
<comment type="caution">
    <text evidence="1">The sequence shown here is derived from an EMBL/GenBank/DDBJ whole genome shotgun (WGS) entry which is preliminary data.</text>
</comment>
<keyword evidence="2" id="KW-1185">Reference proteome</keyword>
<evidence type="ECO:0000313" key="2">
    <source>
        <dbReference type="Proteomes" id="UP000295773"/>
    </source>
</evidence>
<protein>
    <submittedName>
        <fullName evidence="1">Uncharacterized protein</fullName>
    </submittedName>
</protein>
<dbReference type="RefSeq" id="WP_008688272.1">
    <property type="nucleotide sequence ID" value="NZ_AP024510.1"/>
</dbReference>
<dbReference type="GeneID" id="73795759"/>
<evidence type="ECO:0000313" key="1">
    <source>
        <dbReference type="EMBL" id="TCU63374.1"/>
    </source>
</evidence>
<organism evidence="1 2">
    <name type="scientific">Longicatena caecimuris</name>
    <dbReference type="NCBI Taxonomy" id="1796635"/>
    <lineage>
        <taxon>Bacteria</taxon>
        <taxon>Bacillati</taxon>
        <taxon>Bacillota</taxon>
        <taxon>Erysipelotrichia</taxon>
        <taxon>Erysipelotrichales</taxon>
        <taxon>Erysipelotrichaceae</taxon>
        <taxon>Longicatena</taxon>
    </lineage>
</organism>